<gene>
    <name evidence="2" type="ORF">CR513_50638</name>
</gene>
<evidence type="ECO:0000313" key="3">
    <source>
        <dbReference type="Proteomes" id="UP000257109"/>
    </source>
</evidence>
<dbReference type="EMBL" id="QJKJ01011819">
    <property type="protein sequence ID" value="RDX70152.1"/>
    <property type="molecule type" value="Genomic_DNA"/>
</dbReference>
<protein>
    <recommendedName>
        <fullName evidence="4">Reverse transcriptase Ty1/copia-type domain-containing protein</fullName>
    </recommendedName>
</protein>
<evidence type="ECO:0000256" key="1">
    <source>
        <dbReference type="SAM" id="SignalP"/>
    </source>
</evidence>
<evidence type="ECO:0000313" key="2">
    <source>
        <dbReference type="EMBL" id="RDX70152.1"/>
    </source>
</evidence>
<organism evidence="2 3">
    <name type="scientific">Mucuna pruriens</name>
    <name type="common">Velvet bean</name>
    <name type="synonym">Dolichos pruriens</name>
    <dbReference type="NCBI Taxonomy" id="157652"/>
    <lineage>
        <taxon>Eukaryota</taxon>
        <taxon>Viridiplantae</taxon>
        <taxon>Streptophyta</taxon>
        <taxon>Embryophyta</taxon>
        <taxon>Tracheophyta</taxon>
        <taxon>Spermatophyta</taxon>
        <taxon>Magnoliopsida</taxon>
        <taxon>eudicotyledons</taxon>
        <taxon>Gunneridae</taxon>
        <taxon>Pentapetalae</taxon>
        <taxon>rosids</taxon>
        <taxon>fabids</taxon>
        <taxon>Fabales</taxon>
        <taxon>Fabaceae</taxon>
        <taxon>Papilionoideae</taxon>
        <taxon>50 kb inversion clade</taxon>
        <taxon>NPAAA clade</taxon>
        <taxon>indigoferoid/millettioid clade</taxon>
        <taxon>Phaseoleae</taxon>
        <taxon>Mucuna</taxon>
    </lineage>
</organism>
<accession>A0A371EVU1</accession>
<dbReference type="AlphaFoldDB" id="A0A371EVU1"/>
<name>A0A371EVU1_MUCPR</name>
<feature type="signal peptide" evidence="1">
    <location>
        <begin position="1"/>
        <end position="20"/>
    </location>
</feature>
<comment type="caution">
    <text evidence="2">The sequence shown here is derived from an EMBL/GenBank/DDBJ whole genome shotgun (WGS) entry which is preliminary data.</text>
</comment>
<keyword evidence="1" id="KW-0732">Signal</keyword>
<proteinExistence type="predicted"/>
<feature type="chain" id="PRO_5016697496" description="Reverse transcriptase Ty1/copia-type domain-containing protein" evidence="1">
    <location>
        <begin position="21"/>
        <end position="61"/>
    </location>
</feature>
<evidence type="ECO:0008006" key="4">
    <source>
        <dbReference type="Google" id="ProtNLM"/>
    </source>
</evidence>
<sequence length="61" mass="7164">MPLPFRVLLIHSHLVVLVYMDDLSISGMEAALRIVALHIARNSNFYEQTKHIEDKYHFVRD</sequence>
<reference evidence="2" key="1">
    <citation type="submission" date="2018-05" db="EMBL/GenBank/DDBJ databases">
        <title>Draft genome of Mucuna pruriens seed.</title>
        <authorList>
            <person name="Nnadi N.E."/>
            <person name="Vos R."/>
            <person name="Hasami M.H."/>
            <person name="Devisetty U.K."/>
            <person name="Aguiy J.C."/>
        </authorList>
    </citation>
    <scope>NUCLEOTIDE SEQUENCE [LARGE SCALE GENOMIC DNA]</scope>
    <source>
        <strain evidence="2">JCA_2017</strain>
    </source>
</reference>
<keyword evidence="3" id="KW-1185">Reference proteome</keyword>
<dbReference type="Proteomes" id="UP000257109">
    <property type="component" value="Unassembled WGS sequence"/>
</dbReference>
<feature type="non-terminal residue" evidence="2">
    <location>
        <position position="1"/>
    </location>
</feature>